<dbReference type="PANTHER" id="PTHR31286:SF167">
    <property type="entry name" value="OS09G0268800 PROTEIN"/>
    <property type="match status" value="1"/>
</dbReference>
<dbReference type="Proteomes" id="UP000596661">
    <property type="component" value="Chromosome 8"/>
</dbReference>
<dbReference type="AlphaFoldDB" id="A0A803QCS4"/>
<feature type="domain" description="Zinc knuckle CX2CX4HX4C" evidence="2">
    <location>
        <begin position="119"/>
        <end position="164"/>
    </location>
</feature>
<dbReference type="PANTHER" id="PTHR31286">
    <property type="entry name" value="GLYCINE-RICH CELL WALL STRUCTURAL PROTEIN 1.8-LIKE"/>
    <property type="match status" value="1"/>
</dbReference>
<protein>
    <recommendedName>
        <fullName evidence="2">Zinc knuckle CX2CX4HX4C domain-containing protein</fullName>
    </recommendedName>
</protein>
<name>A0A803QCS4_CANSA</name>
<evidence type="ECO:0000313" key="4">
    <source>
        <dbReference type="Proteomes" id="UP000596661"/>
    </source>
</evidence>
<evidence type="ECO:0000259" key="2">
    <source>
        <dbReference type="Pfam" id="PF14392"/>
    </source>
</evidence>
<dbReference type="Pfam" id="PF14392">
    <property type="entry name" value="zf-CCHC_4"/>
    <property type="match status" value="1"/>
</dbReference>
<dbReference type="InterPro" id="IPR040256">
    <property type="entry name" value="At4g02000-like"/>
</dbReference>
<dbReference type="EMBL" id="UZAU01000694">
    <property type="status" value="NOT_ANNOTATED_CDS"/>
    <property type="molecule type" value="Genomic_DNA"/>
</dbReference>
<evidence type="ECO:0000256" key="1">
    <source>
        <dbReference type="SAM" id="MobiDB-lite"/>
    </source>
</evidence>
<feature type="region of interest" description="Disordered" evidence="1">
    <location>
        <begin position="448"/>
        <end position="479"/>
    </location>
</feature>
<reference evidence="3" key="2">
    <citation type="submission" date="2021-03" db="UniProtKB">
        <authorList>
            <consortium name="EnsemblPlants"/>
        </authorList>
    </citation>
    <scope>IDENTIFICATION</scope>
</reference>
<dbReference type="EnsemblPlants" id="evm.model.08.914">
    <property type="protein sequence ID" value="cds.evm.model.08.914"/>
    <property type="gene ID" value="evm.TU.08.914"/>
</dbReference>
<sequence length="479" mass="53710">MPGHWAGHYPVVITEFHSDMFHVSFGCEGDRRRVLNKEPWHFQNHLIVLLTPDARLNVSKEDLIFTPFWIQIYRLPFLSKTTALAEALGNTIGQFVEVFEDSTNEGWGPFLRVRVKLCVTKPLLRGQMIRLSSIKDEFWIDYWYERFPEFCFECGILGHPYEQCVSFMERMDNRNDDDLPYGPWLKGARLLTNSYDRYRTDFCKANAWPFLTRLARQSLVSAVPRLTTPSFPHPNPLHDREKDPPITFPRPQMVSTTTPIAISPQPQPPHTLDPSPSTFSAALTTNPYQAITPSSTVPTVQNIKGKNVLGTPFNPNFTSTDLSSLDNIPNSTTSTKLQPKVSVADFSHIYVPDLDSAGQSSNVFATYPPPTPTTLPTSSLKSLSLSNTIKPTQSISISTTFAPAASHDKENIPPTITTKRQCDSVSMRKLLKRCRGVGSQSTTFFTPDLTPESVVSSNEDSIDSLDYPAMVAPQPRHSS</sequence>
<dbReference type="Gramene" id="evm.model.08.914">
    <property type="protein sequence ID" value="cds.evm.model.08.914"/>
    <property type="gene ID" value="evm.TU.08.914"/>
</dbReference>
<proteinExistence type="predicted"/>
<reference evidence="3" key="1">
    <citation type="submission" date="2018-11" db="EMBL/GenBank/DDBJ databases">
        <authorList>
            <person name="Grassa J C."/>
        </authorList>
    </citation>
    <scope>NUCLEOTIDE SEQUENCE [LARGE SCALE GENOMIC DNA]</scope>
</reference>
<dbReference type="InterPro" id="IPR025836">
    <property type="entry name" value="Zn_knuckle_CX2CX4HX4C"/>
</dbReference>
<organism evidence="3 4">
    <name type="scientific">Cannabis sativa</name>
    <name type="common">Hemp</name>
    <name type="synonym">Marijuana</name>
    <dbReference type="NCBI Taxonomy" id="3483"/>
    <lineage>
        <taxon>Eukaryota</taxon>
        <taxon>Viridiplantae</taxon>
        <taxon>Streptophyta</taxon>
        <taxon>Embryophyta</taxon>
        <taxon>Tracheophyta</taxon>
        <taxon>Spermatophyta</taxon>
        <taxon>Magnoliopsida</taxon>
        <taxon>eudicotyledons</taxon>
        <taxon>Gunneridae</taxon>
        <taxon>Pentapetalae</taxon>
        <taxon>rosids</taxon>
        <taxon>fabids</taxon>
        <taxon>Rosales</taxon>
        <taxon>Cannabaceae</taxon>
        <taxon>Cannabis</taxon>
    </lineage>
</organism>
<keyword evidence="4" id="KW-1185">Reference proteome</keyword>
<accession>A0A803QCS4</accession>
<evidence type="ECO:0000313" key="3">
    <source>
        <dbReference type="EnsemblPlants" id="cds.evm.model.08.914"/>
    </source>
</evidence>